<feature type="compositionally biased region" description="Polar residues" evidence="5">
    <location>
        <begin position="60"/>
        <end position="82"/>
    </location>
</feature>
<dbReference type="KEGG" id="csem:103388232"/>
<dbReference type="InterPro" id="IPR036860">
    <property type="entry name" value="SH2_dom_sf"/>
</dbReference>
<reference evidence="7" key="3">
    <citation type="submission" date="2025-09" db="UniProtKB">
        <authorList>
            <consortium name="Ensembl"/>
        </authorList>
    </citation>
    <scope>IDENTIFICATION</scope>
</reference>
<keyword evidence="8" id="KW-1185">Reference proteome</keyword>
<name>A0A3P8USB9_CYNSE</name>
<dbReference type="FunCoup" id="A0A3P8USB9">
    <property type="interactions" value="225"/>
</dbReference>
<organism evidence="7 8">
    <name type="scientific">Cynoglossus semilaevis</name>
    <name type="common">Tongue sole</name>
    <dbReference type="NCBI Taxonomy" id="244447"/>
    <lineage>
        <taxon>Eukaryota</taxon>
        <taxon>Metazoa</taxon>
        <taxon>Chordata</taxon>
        <taxon>Craniata</taxon>
        <taxon>Vertebrata</taxon>
        <taxon>Euteleostomi</taxon>
        <taxon>Actinopterygii</taxon>
        <taxon>Neopterygii</taxon>
        <taxon>Teleostei</taxon>
        <taxon>Neoteleostei</taxon>
        <taxon>Acanthomorphata</taxon>
        <taxon>Carangaria</taxon>
        <taxon>Pleuronectiformes</taxon>
        <taxon>Pleuronectoidei</taxon>
        <taxon>Cynoglossidae</taxon>
        <taxon>Cynoglossinae</taxon>
        <taxon>Cynoglossus</taxon>
    </lineage>
</organism>
<evidence type="ECO:0000313" key="8">
    <source>
        <dbReference type="Proteomes" id="UP000265120"/>
    </source>
</evidence>
<feature type="compositionally biased region" description="Low complexity" evidence="5">
    <location>
        <begin position="294"/>
        <end position="304"/>
    </location>
</feature>
<proteinExistence type="predicted"/>
<dbReference type="PROSITE" id="PS50001">
    <property type="entry name" value="SH2"/>
    <property type="match status" value="1"/>
</dbReference>
<evidence type="ECO:0000313" key="7">
    <source>
        <dbReference type="Ensembl" id="ENSCSEP00000003145.1"/>
    </source>
</evidence>
<feature type="region of interest" description="Disordered" evidence="5">
    <location>
        <begin position="311"/>
        <end position="380"/>
    </location>
</feature>
<evidence type="ECO:0000259" key="6">
    <source>
        <dbReference type="PROSITE" id="PS50001"/>
    </source>
</evidence>
<dbReference type="FunFam" id="3.30.505.10:FF:000067">
    <property type="entry name" value="Src homology 2 domain-containing E"/>
    <property type="match status" value="1"/>
</dbReference>
<dbReference type="PANTHER" id="PTHR15127:SF29">
    <property type="entry name" value="SH2 DOMAIN-CONTAINING ADAPTER PROTEIN E"/>
    <property type="match status" value="1"/>
</dbReference>
<dbReference type="Pfam" id="PF00017">
    <property type="entry name" value="SH2"/>
    <property type="match status" value="1"/>
</dbReference>
<dbReference type="SUPFAM" id="SSF55550">
    <property type="entry name" value="SH2 domain"/>
    <property type="match status" value="1"/>
</dbReference>
<dbReference type="InterPro" id="IPR051846">
    <property type="entry name" value="SH2_domain_adapters"/>
</dbReference>
<dbReference type="GO" id="GO:0001784">
    <property type="term" value="F:phosphotyrosine residue binding"/>
    <property type="evidence" value="ECO:0007669"/>
    <property type="project" value="TreeGrafter"/>
</dbReference>
<dbReference type="PANTHER" id="PTHR15127">
    <property type="entry name" value="HEAVYWEIGHT, ISOFORM A"/>
    <property type="match status" value="1"/>
</dbReference>
<feature type="domain" description="SH2" evidence="6">
    <location>
        <begin position="391"/>
        <end position="489"/>
    </location>
</feature>
<dbReference type="Proteomes" id="UP000265120">
    <property type="component" value="Chromosome 13"/>
</dbReference>
<dbReference type="InParanoid" id="A0A3P8USB9"/>
<evidence type="ECO:0000256" key="1">
    <source>
        <dbReference type="ARBA" id="ARBA00022553"/>
    </source>
</evidence>
<reference evidence="7" key="2">
    <citation type="submission" date="2025-08" db="UniProtKB">
        <authorList>
            <consortium name="Ensembl"/>
        </authorList>
    </citation>
    <scope>IDENTIFICATION</scope>
</reference>
<evidence type="ECO:0000256" key="3">
    <source>
        <dbReference type="ARBA" id="ARBA00074793"/>
    </source>
</evidence>
<feature type="compositionally biased region" description="Low complexity" evidence="5">
    <location>
        <begin position="344"/>
        <end position="362"/>
    </location>
</feature>
<feature type="compositionally biased region" description="Basic and acidic residues" evidence="5">
    <location>
        <begin position="37"/>
        <end position="47"/>
    </location>
</feature>
<evidence type="ECO:0000256" key="4">
    <source>
        <dbReference type="PROSITE-ProRule" id="PRU00191"/>
    </source>
</evidence>
<dbReference type="STRING" id="244447.ENSCSEP00000003145"/>
<dbReference type="InterPro" id="IPR000980">
    <property type="entry name" value="SH2"/>
</dbReference>
<keyword evidence="2 4" id="KW-0727">SH2 domain</keyword>
<dbReference type="AlphaFoldDB" id="A0A3P8USB9"/>
<dbReference type="GeneTree" id="ENSGT00940000159107"/>
<dbReference type="OMA" id="PELVYHY"/>
<dbReference type="Ensembl" id="ENSCSET00000003191.1">
    <property type="protein sequence ID" value="ENSCSEP00000003145.1"/>
    <property type="gene ID" value="ENSCSEG00000002066.1"/>
</dbReference>
<dbReference type="PRINTS" id="PR00401">
    <property type="entry name" value="SH2DOMAIN"/>
</dbReference>
<protein>
    <recommendedName>
        <fullName evidence="3">SH2 domain-containing adapter protein E</fullName>
    </recommendedName>
</protein>
<reference evidence="7 8" key="1">
    <citation type="journal article" date="2014" name="Nat. Genet.">
        <title>Whole-genome sequence of a flatfish provides insights into ZW sex chromosome evolution and adaptation to a benthic lifestyle.</title>
        <authorList>
            <person name="Chen S."/>
            <person name="Zhang G."/>
            <person name="Shao C."/>
            <person name="Huang Q."/>
            <person name="Liu G."/>
            <person name="Zhang P."/>
            <person name="Song W."/>
            <person name="An N."/>
            <person name="Chalopin D."/>
            <person name="Volff J.N."/>
            <person name="Hong Y."/>
            <person name="Li Q."/>
            <person name="Sha Z."/>
            <person name="Zhou H."/>
            <person name="Xie M."/>
            <person name="Yu Q."/>
            <person name="Liu Y."/>
            <person name="Xiang H."/>
            <person name="Wang N."/>
            <person name="Wu K."/>
            <person name="Yang C."/>
            <person name="Zhou Q."/>
            <person name="Liao X."/>
            <person name="Yang L."/>
            <person name="Hu Q."/>
            <person name="Zhang J."/>
            <person name="Meng L."/>
            <person name="Jin L."/>
            <person name="Tian Y."/>
            <person name="Lian J."/>
            <person name="Yang J."/>
            <person name="Miao G."/>
            <person name="Liu S."/>
            <person name="Liang Z."/>
            <person name="Yan F."/>
            <person name="Li Y."/>
            <person name="Sun B."/>
            <person name="Zhang H."/>
            <person name="Zhang J."/>
            <person name="Zhu Y."/>
            <person name="Du M."/>
            <person name="Zhao Y."/>
            <person name="Schartl M."/>
            <person name="Tang Q."/>
            <person name="Wang J."/>
        </authorList>
    </citation>
    <scope>NUCLEOTIDE SEQUENCE</scope>
</reference>
<evidence type="ECO:0000256" key="5">
    <source>
        <dbReference type="SAM" id="MobiDB-lite"/>
    </source>
</evidence>
<feature type="region of interest" description="Disordered" evidence="5">
    <location>
        <begin position="285"/>
        <end position="304"/>
    </location>
</feature>
<dbReference type="Gene3D" id="3.30.505.10">
    <property type="entry name" value="SH2 domain"/>
    <property type="match status" value="1"/>
</dbReference>
<sequence>MAKWFNFPINLKNGNERVRSASESGPQTRPKPSFSRDSLKGNQRKDGGVGGLLAGRNRKNSATELGRNNASSGGTVWDSLTSGKGRKNSRIETGTPDENRPVRTSSLAQAYISRMIKVDKQEKTPKLNGISEQKVPENEKVRPDIKTTLIILEDYADPFDADKTKEQRAAERAGVNDGYMEPYDAPLIITEVRRRGSKDLLKVCVLLDRGSKKGKADEIKTPPPPNIYDTPYEGGLEGDGDGGVWIPVSRPESDGRPAGEYELPWEWRKEDIVRALSAQFEAVDCSTGKDNSSTTGRQQQQTLRQKNWNHKILVPSPPSSSSSPSFPSSPILKLSPLTPPSPSFPTLKLSPLSPSSSANKHSPPSPTSVGVPLDGDEAKLDPSLPLEKQSWYHGSVSRQQAEAQLQRCREASFLVRDSESGTSKYSIALKTSQSCVHIIVAQTKSSKGLGYTLNQNSCVFSSIPELVNHYCTHRLPFTGAEHMTLQHPVTRLH</sequence>
<feature type="compositionally biased region" description="Low complexity" evidence="5">
    <location>
        <begin position="319"/>
        <end position="336"/>
    </location>
</feature>
<evidence type="ECO:0000256" key="2">
    <source>
        <dbReference type="ARBA" id="ARBA00022999"/>
    </source>
</evidence>
<accession>A0A3P8USB9</accession>
<dbReference type="SMART" id="SM00252">
    <property type="entry name" value="SH2"/>
    <property type="match status" value="1"/>
</dbReference>
<feature type="region of interest" description="Disordered" evidence="5">
    <location>
        <begin position="1"/>
        <end position="104"/>
    </location>
</feature>
<keyword evidence="1" id="KW-0597">Phosphoprotein</keyword>